<dbReference type="PROSITE" id="PS00028">
    <property type="entry name" value="ZINC_FINGER_C2H2_1"/>
    <property type="match status" value="2"/>
</dbReference>
<evidence type="ECO:0000259" key="11">
    <source>
        <dbReference type="PROSITE" id="PS50157"/>
    </source>
</evidence>
<evidence type="ECO:0000313" key="13">
    <source>
        <dbReference type="Proteomes" id="UP000595140"/>
    </source>
</evidence>
<feature type="region of interest" description="Disordered" evidence="10">
    <location>
        <begin position="1"/>
        <end position="44"/>
    </location>
</feature>
<dbReference type="Gene3D" id="3.30.160.60">
    <property type="entry name" value="Classic Zinc Finger"/>
    <property type="match status" value="1"/>
</dbReference>
<organism evidence="12 13">
    <name type="scientific">Cuscuta campestris</name>
    <dbReference type="NCBI Taxonomy" id="132261"/>
    <lineage>
        <taxon>Eukaryota</taxon>
        <taxon>Viridiplantae</taxon>
        <taxon>Streptophyta</taxon>
        <taxon>Embryophyta</taxon>
        <taxon>Tracheophyta</taxon>
        <taxon>Spermatophyta</taxon>
        <taxon>Magnoliopsida</taxon>
        <taxon>eudicotyledons</taxon>
        <taxon>Gunneridae</taxon>
        <taxon>Pentapetalae</taxon>
        <taxon>asterids</taxon>
        <taxon>lamiids</taxon>
        <taxon>Solanales</taxon>
        <taxon>Convolvulaceae</taxon>
        <taxon>Cuscuteae</taxon>
        <taxon>Cuscuta</taxon>
        <taxon>Cuscuta subgen. Grammica</taxon>
        <taxon>Cuscuta sect. Cleistogrammica</taxon>
    </lineage>
</organism>
<evidence type="ECO:0000256" key="7">
    <source>
        <dbReference type="ARBA" id="ARBA00023163"/>
    </source>
</evidence>
<accession>A0A484KVQ0</accession>
<dbReference type="PROSITE" id="PS50157">
    <property type="entry name" value="ZINC_FINGER_C2H2_2"/>
    <property type="match status" value="2"/>
</dbReference>
<evidence type="ECO:0000256" key="1">
    <source>
        <dbReference type="ARBA" id="ARBA00004123"/>
    </source>
</evidence>
<keyword evidence="3" id="KW-0677">Repeat</keyword>
<feature type="domain" description="C2H2-type" evidence="11">
    <location>
        <begin position="131"/>
        <end position="163"/>
    </location>
</feature>
<evidence type="ECO:0000256" key="6">
    <source>
        <dbReference type="ARBA" id="ARBA00023015"/>
    </source>
</evidence>
<evidence type="ECO:0000256" key="3">
    <source>
        <dbReference type="ARBA" id="ARBA00022737"/>
    </source>
</evidence>
<feature type="compositionally biased region" description="Polar residues" evidence="10">
    <location>
        <begin position="21"/>
        <end position="30"/>
    </location>
</feature>
<keyword evidence="2" id="KW-0479">Metal-binding</keyword>
<dbReference type="InterPro" id="IPR013087">
    <property type="entry name" value="Znf_C2H2_type"/>
</dbReference>
<keyword evidence="13" id="KW-1185">Reference proteome</keyword>
<dbReference type="Pfam" id="PF13912">
    <property type="entry name" value="zf-C2H2_6"/>
    <property type="match status" value="2"/>
</dbReference>
<evidence type="ECO:0000256" key="9">
    <source>
        <dbReference type="PROSITE-ProRule" id="PRU00042"/>
    </source>
</evidence>
<dbReference type="GO" id="GO:0005634">
    <property type="term" value="C:nucleus"/>
    <property type="evidence" value="ECO:0007669"/>
    <property type="project" value="UniProtKB-SubCell"/>
</dbReference>
<keyword evidence="7" id="KW-0804">Transcription</keyword>
<dbReference type="PANTHER" id="PTHR26374:SF456">
    <property type="entry name" value="ZINC FINGER PROTEIN ZAT5-LIKE"/>
    <property type="match status" value="1"/>
</dbReference>
<dbReference type="SUPFAM" id="SSF57667">
    <property type="entry name" value="beta-beta-alpha zinc fingers"/>
    <property type="match status" value="1"/>
</dbReference>
<evidence type="ECO:0000256" key="4">
    <source>
        <dbReference type="ARBA" id="ARBA00022771"/>
    </source>
</evidence>
<reference evidence="12 13" key="1">
    <citation type="submission" date="2018-04" db="EMBL/GenBank/DDBJ databases">
        <authorList>
            <person name="Vogel A."/>
        </authorList>
    </citation>
    <scope>NUCLEOTIDE SEQUENCE [LARGE SCALE GENOMIC DNA]</scope>
</reference>
<comment type="subcellular location">
    <subcellularLocation>
        <location evidence="1">Nucleus</location>
    </subcellularLocation>
</comment>
<dbReference type="SMART" id="SM00355">
    <property type="entry name" value="ZnF_C2H2"/>
    <property type="match status" value="2"/>
</dbReference>
<evidence type="ECO:0000256" key="10">
    <source>
        <dbReference type="SAM" id="MobiDB-lite"/>
    </source>
</evidence>
<keyword evidence="8" id="KW-0539">Nucleus</keyword>
<keyword evidence="4 9" id="KW-0863">Zinc-finger</keyword>
<evidence type="ECO:0000256" key="2">
    <source>
        <dbReference type="ARBA" id="ARBA00022723"/>
    </source>
</evidence>
<protein>
    <recommendedName>
        <fullName evidence="11">C2H2-type domain-containing protein</fullName>
    </recommendedName>
</protein>
<evidence type="ECO:0000256" key="5">
    <source>
        <dbReference type="ARBA" id="ARBA00022833"/>
    </source>
</evidence>
<feature type="domain" description="C2H2-type" evidence="11">
    <location>
        <begin position="74"/>
        <end position="101"/>
    </location>
</feature>
<dbReference type="OrthoDB" id="9411774at2759"/>
<sequence>MQISREGSVLAKCNTTKRRSGTSSPENSGCSPGGGDCHSSAAASVPNDEDEALANCLILLAGGGGGGQTGPFAYRCKTCDRNFASFQALGGHRASHKRPRTGFTAAAGEEEEEGPRSHTAGIAAPENSKAHECAVCGSDFGSGQALGGHMRRHRSVPHSPAKPPTGSYGATHGSGSSSGGREMILALDLNLPPPMEEEEEEEDDLKMQNLKMILVDCHY</sequence>
<evidence type="ECO:0000313" key="12">
    <source>
        <dbReference type="EMBL" id="VFQ67227.1"/>
    </source>
</evidence>
<dbReference type="Proteomes" id="UP000595140">
    <property type="component" value="Unassembled WGS sequence"/>
</dbReference>
<dbReference type="AlphaFoldDB" id="A0A484KVQ0"/>
<dbReference type="GO" id="GO:0008270">
    <property type="term" value="F:zinc ion binding"/>
    <property type="evidence" value="ECO:0007669"/>
    <property type="project" value="UniProtKB-KW"/>
</dbReference>
<gene>
    <name evidence="12" type="ORF">CCAM_LOCUS9003</name>
</gene>
<dbReference type="EMBL" id="OOIL02000581">
    <property type="protein sequence ID" value="VFQ67227.1"/>
    <property type="molecule type" value="Genomic_DNA"/>
</dbReference>
<keyword evidence="6" id="KW-0805">Transcription regulation</keyword>
<dbReference type="InterPro" id="IPR036236">
    <property type="entry name" value="Znf_C2H2_sf"/>
</dbReference>
<evidence type="ECO:0000256" key="8">
    <source>
        <dbReference type="ARBA" id="ARBA00023242"/>
    </source>
</evidence>
<keyword evidence="5" id="KW-0862">Zinc</keyword>
<name>A0A484KVQ0_9ASTE</name>
<feature type="region of interest" description="Disordered" evidence="10">
    <location>
        <begin position="146"/>
        <end position="180"/>
    </location>
</feature>
<proteinExistence type="predicted"/>
<dbReference type="PANTHER" id="PTHR26374">
    <property type="entry name" value="ZINC FINGER PROTEIN ZAT5"/>
    <property type="match status" value="1"/>
</dbReference>